<evidence type="ECO:0000256" key="6">
    <source>
        <dbReference type="ARBA" id="ARBA00023136"/>
    </source>
</evidence>
<evidence type="ECO:0000256" key="4">
    <source>
        <dbReference type="ARBA" id="ARBA00022692"/>
    </source>
</evidence>
<dbReference type="InterPro" id="IPR050321">
    <property type="entry name" value="Glycosyltr_2/OpgH_subfam"/>
</dbReference>
<proteinExistence type="predicted"/>
<evidence type="ECO:0000256" key="2">
    <source>
        <dbReference type="ARBA" id="ARBA00022676"/>
    </source>
</evidence>
<dbReference type="Pfam" id="PF00535">
    <property type="entry name" value="Glycos_transf_2"/>
    <property type="match status" value="1"/>
</dbReference>
<evidence type="ECO:0000256" key="1">
    <source>
        <dbReference type="ARBA" id="ARBA00004141"/>
    </source>
</evidence>
<keyword evidence="5 7" id="KW-1133">Transmembrane helix</keyword>
<reference evidence="9" key="3">
    <citation type="submission" date="2017-01" db="EMBL/GenBank/DDBJ databases">
        <authorList>
            <person name="Mah S.A."/>
            <person name="Swanson W.J."/>
            <person name="Moy G.W."/>
            <person name="Vacquier V.D."/>
        </authorList>
    </citation>
    <scope>NUCLEOTIDE SEQUENCE</scope>
    <source>
        <strain evidence="9">AJ5</strain>
    </source>
</reference>
<keyword evidence="2" id="KW-0328">Glycosyltransferase</keyword>
<evidence type="ECO:0000313" key="11">
    <source>
        <dbReference type="Proteomes" id="UP000011555"/>
    </source>
</evidence>
<keyword evidence="4 7" id="KW-0812">Transmembrane</keyword>
<dbReference type="AlphaFoldDB" id="M0LMN9"/>
<feature type="transmembrane region" description="Helical" evidence="7">
    <location>
        <begin position="391"/>
        <end position="412"/>
    </location>
</feature>
<reference evidence="10 11" key="2">
    <citation type="journal article" date="2014" name="PLoS Genet.">
        <title>Phylogenetically driven sequencing of extremely halophilic archaea reveals strategies for static and dynamic osmo-response.</title>
        <authorList>
            <person name="Becker E.A."/>
            <person name="Seitzer P.M."/>
            <person name="Tritt A."/>
            <person name="Larsen D."/>
            <person name="Krusor M."/>
            <person name="Yao A.I."/>
            <person name="Wu D."/>
            <person name="Madern D."/>
            <person name="Eisen J.A."/>
            <person name="Darling A.E."/>
            <person name="Facciotti M.T."/>
        </authorList>
    </citation>
    <scope>NUCLEOTIDE SEQUENCE [LARGE SCALE GENOMIC DNA]</scope>
    <source>
        <strain evidence="10 11">AJ5</strain>
    </source>
</reference>
<comment type="subcellular location">
    <subcellularLocation>
        <location evidence="1">Membrane</location>
        <topology evidence="1">Multi-pass membrane protein</topology>
    </subcellularLocation>
</comment>
<organism evidence="10 11">
    <name type="scientific">Natronobacterium lacisalsi AJ5</name>
    <dbReference type="NCBI Taxonomy" id="358396"/>
    <lineage>
        <taxon>Archaea</taxon>
        <taxon>Methanobacteriati</taxon>
        <taxon>Methanobacteriota</taxon>
        <taxon>Stenosarchaea group</taxon>
        <taxon>Halobacteria</taxon>
        <taxon>Halobacteriales</taxon>
        <taxon>Natrialbaceae</taxon>
        <taxon>Natronobacterium</taxon>
    </lineage>
</organism>
<dbReference type="Gene3D" id="3.90.550.10">
    <property type="entry name" value="Spore Coat Polysaccharide Biosynthesis Protein SpsA, Chain A"/>
    <property type="match status" value="1"/>
</dbReference>
<dbReference type="STRING" id="358396.CHINAEXTREME_04380"/>
<keyword evidence="11" id="KW-1185">Reference proteome</keyword>
<gene>
    <name evidence="10" type="ORF">C445_07635</name>
    <name evidence="9" type="ORF">CHINAEXTREME_04380</name>
</gene>
<reference evidence="9 12" key="1">
    <citation type="journal article" date="2011" name="J. Bacteriol.">
        <title>Genome sequence of Halobiforma lacisalsi AJ5, an extremely halophilic archaeon which harbors a bop gene.</title>
        <authorList>
            <person name="Jiang X."/>
            <person name="Wang S."/>
            <person name="Cheng H."/>
            <person name="Huo Y."/>
            <person name="Zhang X."/>
            <person name="Zhu X."/>
            <person name="Han X."/>
            <person name="Ni P."/>
            <person name="Wu M."/>
        </authorList>
    </citation>
    <scope>NUCLEOTIDE SEQUENCE [LARGE SCALE GENOMIC DNA]</scope>
    <source>
        <strain evidence="9 12">AJ5</strain>
    </source>
</reference>
<sequence length="430" mass="46187">MMPSVVTRVVEKAGTILAVGALFAVGFVTGADIWTVALSPLIILDFFESAVYVGMFTVAIAGTGVLLAYDVWRGGSSAASTSRLTSGPAVRAIVPAYKDADVVDESVTSLLENEYDSLRISVVVEPDDERTRARASELAERYDAVDCVINGSPGSKATAINTAVERSSADYFVVFDADERASPEFVSIAMGELVGDADVFQGRRIPRPTGPVETLAYCERVVVQAGYMIGEFVGFTHCQSSATGFTREAFEAVGGYADVLTEDIYFSHQCHKAGLTVTQNRRCTSTMEAPHSVRDLWGQRKRWRIGHVQVSHLRLSEALKGDVDVDDLVSIGRAVGAVLAGATLLVLTAHVLFLLLFDPGSAIAALVAIYGLIAGVWSRDLVDGRVAPPSWTVLFAPLVYLGHGVLTVKAMFEYGLTWDGEWYQVTKTGA</sequence>
<dbReference type="InterPro" id="IPR029044">
    <property type="entry name" value="Nucleotide-diphossugar_trans"/>
</dbReference>
<dbReference type="KEGG" id="hlc:CHINAEXTREME04380"/>
<dbReference type="Proteomes" id="UP000186547">
    <property type="component" value="Chromosome"/>
</dbReference>
<dbReference type="eggNOG" id="arCOG01389">
    <property type="taxonomic scope" value="Archaea"/>
</dbReference>
<dbReference type="InterPro" id="IPR001173">
    <property type="entry name" value="Glyco_trans_2-like"/>
</dbReference>
<evidence type="ECO:0000313" key="10">
    <source>
        <dbReference type="EMBL" id="EMA34771.1"/>
    </source>
</evidence>
<dbReference type="EMBL" id="CP019285">
    <property type="protein sequence ID" value="APW97053.1"/>
    <property type="molecule type" value="Genomic_DNA"/>
</dbReference>
<dbReference type="GO" id="GO:0016020">
    <property type="term" value="C:membrane"/>
    <property type="evidence" value="ECO:0007669"/>
    <property type="project" value="UniProtKB-SubCell"/>
</dbReference>
<evidence type="ECO:0000256" key="3">
    <source>
        <dbReference type="ARBA" id="ARBA00022679"/>
    </source>
</evidence>
<feature type="domain" description="Glycosyltransferase 2-like" evidence="8">
    <location>
        <begin position="93"/>
        <end position="252"/>
    </location>
</feature>
<accession>M0LMN9</accession>
<dbReference type="GO" id="GO:0016757">
    <property type="term" value="F:glycosyltransferase activity"/>
    <property type="evidence" value="ECO:0007669"/>
    <property type="project" value="UniProtKB-KW"/>
</dbReference>
<keyword evidence="3 10" id="KW-0808">Transferase</keyword>
<evidence type="ECO:0000256" key="7">
    <source>
        <dbReference type="SAM" id="Phobius"/>
    </source>
</evidence>
<feature type="transmembrane region" description="Helical" evidence="7">
    <location>
        <begin position="46"/>
        <end position="69"/>
    </location>
</feature>
<evidence type="ECO:0000256" key="5">
    <source>
        <dbReference type="ARBA" id="ARBA00022989"/>
    </source>
</evidence>
<evidence type="ECO:0000259" key="8">
    <source>
        <dbReference type="Pfam" id="PF00535"/>
    </source>
</evidence>
<evidence type="ECO:0000313" key="12">
    <source>
        <dbReference type="Proteomes" id="UP000186547"/>
    </source>
</evidence>
<evidence type="ECO:0000313" key="9">
    <source>
        <dbReference type="EMBL" id="APW97053.1"/>
    </source>
</evidence>
<keyword evidence="6 7" id="KW-0472">Membrane</keyword>
<feature type="transmembrane region" description="Helical" evidence="7">
    <location>
        <begin position="334"/>
        <end position="356"/>
    </location>
</feature>
<protein>
    <submittedName>
        <fullName evidence="10">Glycosyl transferase family 2</fullName>
    </submittedName>
</protein>
<dbReference type="SUPFAM" id="SSF53448">
    <property type="entry name" value="Nucleotide-diphospho-sugar transferases"/>
    <property type="match status" value="1"/>
</dbReference>
<dbReference type="PANTHER" id="PTHR43867">
    <property type="entry name" value="CELLULOSE SYNTHASE CATALYTIC SUBUNIT A [UDP-FORMING]"/>
    <property type="match status" value="1"/>
</dbReference>
<feature type="transmembrane region" description="Helical" evidence="7">
    <location>
        <begin position="362"/>
        <end position="379"/>
    </location>
</feature>
<dbReference type="PANTHER" id="PTHR43867:SF2">
    <property type="entry name" value="CELLULOSE SYNTHASE CATALYTIC SUBUNIT A [UDP-FORMING]"/>
    <property type="match status" value="1"/>
</dbReference>
<dbReference type="Proteomes" id="UP000011555">
    <property type="component" value="Unassembled WGS sequence"/>
</dbReference>
<dbReference type="EMBL" id="AOLZ01000031">
    <property type="protein sequence ID" value="EMA34771.1"/>
    <property type="molecule type" value="Genomic_DNA"/>
</dbReference>
<name>M0LMN9_NATLA</name>